<accession>A0A0J0XV32</accession>
<evidence type="ECO:0000256" key="7">
    <source>
        <dbReference type="ARBA" id="ARBA00043224"/>
    </source>
</evidence>
<dbReference type="Gene3D" id="3.40.50.850">
    <property type="entry name" value="Isochorismatase-like"/>
    <property type="match status" value="1"/>
</dbReference>
<evidence type="ECO:0000313" key="9">
    <source>
        <dbReference type="EMBL" id="KLT44921.1"/>
    </source>
</evidence>
<evidence type="ECO:0000313" key="10">
    <source>
        <dbReference type="Proteomes" id="UP000053611"/>
    </source>
</evidence>
<dbReference type="EMBL" id="KQ087184">
    <property type="protein sequence ID" value="KLT44921.1"/>
    <property type="molecule type" value="Genomic_DNA"/>
</dbReference>
<gene>
    <name evidence="9" type="ORF">CC85DRAFT_283232</name>
</gene>
<dbReference type="AlphaFoldDB" id="A0A0J0XV32"/>
<dbReference type="EC" id="3.5.1.19" evidence="6"/>
<dbReference type="InterPro" id="IPR000868">
    <property type="entry name" value="Isochorismatase-like_dom"/>
</dbReference>
<evidence type="ECO:0000259" key="8">
    <source>
        <dbReference type="Pfam" id="PF00857"/>
    </source>
</evidence>
<dbReference type="SUPFAM" id="SSF52499">
    <property type="entry name" value="Isochorismatase-like hydrolases"/>
    <property type="match status" value="1"/>
</dbReference>
<evidence type="ECO:0000256" key="4">
    <source>
        <dbReference type="ARBA" id="ARBA00022801"/>
    </source>
</evidence>
<dbReference type="GeneID" id="28982885"/>
<keyword evidence="10" id="KW-1185">Reference proteome</keyword>
<comment type="pathway">
    <text evidence="5">Cofactor biosynthesis; nicotinate biosynthesis; nicotinate from nicotinamide: step 1/1.</text>
</comment>
<keyword evidence="4 9" id="KW-0378">Hydrolase</keyword>
<feature type="domain" description="Isochorismatase-like" evidence="8">
    <location>
        <begin position="160"/>
        <end position="228"/>
    </location>
</feature>
<dbReference type="GO" id="GO:0008936">
    <property type="term" value="F:nicotinamidase activity"/>
    <property type="evidence" value="ECO:0007669"/>
    <property type="project" value="UniProtKB-EC"/>
</dbReference>
<dbReference type="GO" id="GO:0019363">
    <property type="term" value="P:pyridine nucleotide biosynthetic process"/>
    <property type="evidence" value="ECO:0007669"/>
    <property type="project" value="UniProtKB-KW"/>
</dbReference>
<evidence type="ECO:0000256" key="6">
    <source>
        <dbReference type="ARBA" id="ARBA00039017"/>
    </source>
</evidence>
<dbReference type="STRING" id="879819.A0A0J0XV32"/>
<dbReference type="PANTHER" id="PTHR11080:SF2">
    <property type="entry name" value="LD05707P"/>
    <property type="match status" value="1"/>
</dbReference>
<dbReference type="PANTHER" id="PTHR11080">
    <property type="entry name" value="PYRAZINAMIDASE/NICOTINAMIDASE"/>
    <property type="match status" value="1"/>
</dbReference>
<protein>
    <recommendedName>
        <fullName evidence="6">nicotinamidase</fullName>
        <ecNumber evidence="6">3.5.1.19</ecNumber>
    </recommendedName>
    <alternativeName>
        <fullName evidence="7">Nicotinamide deamidase</fullName>
    </alternativeName>
</protein>
<comment type="similarity">
    <text evidence="1">Belongs to the isochorismatase family.</text>
</comment>
<keyword evidence="3" id="KW-0479">Metal-binding</keyword>
<sequence>MTKTALFIVDVQGDFLPPDGSLMVPAGLLVKPAIISLLTDPKYKWDYVVASQDYHPPGHISFASSHPGHRVYSDIELKDGRGILYEQKLWPDHCVQGTKGCEIAPDLAAKIAERGDTAKLVRKGWHKDVEAYSAFDGYLTDFSNPADPPSEIDPQPARKIVQWLRDQGVTKVVVAGLAAELCVAHTALSAVASRFQTAILQPATRAIEERDAEEQWDKLCAVGARIIGRANRPRTLRWEDELDQWLAAEKAGAWPEWKNKNNGTA</sequence>
<name>A0A0J0XV32_9TREE</name>
<dbReference type="OrthoDB" id="1739143at2759"/>
<keyword evidence="2" id="KW-0662">Pyridine nucleotide biosynthesis</keyword>
<evidence type="ECO:0000256" key="2">
    <source>
        <dbReference type="ARBA" id="ARBA00022642"/>
    </source>
</evidence>
<dbReference type="InterPro" id="IPR036380">
    <property type="entry name" value="Isochorismatase-like_sf"/>
</dbReference>
<dbReference type="RefSeq" id="XP_018281412.1">
    <property type="nucleotide sequence ID" value="XM_018422282.1"/>
</dbReference>
<organism evidence="9 10">
    <name type="scientific">Cutaneotrichosporon oleaginosum</name>
    <dbReference type="NCBI Taxonomy" id="879819"/>
    <lineage>
        <taxon>Eukaryota</taxon>
        <taxon>Fungi</taxon>
        <taxon>Dikarya</taxon>
        <taxon>Basidiomycota</taxon>
        <taxon>Agaricomycotina</taxon>
        <taxon>Tremellomycetes</taxon>
        <taxon>Trichosporonales</taxon>
        <taxon>Trichosporonaceae</taxon>
        <taxon>Cutaneotrichosporon</taxon>
    </lineage>
</organism>
<dbReference type="GO" id="GO:0046872">
    <property type="term" value="F:metal ion binding"/>
    <property type="evidence" value="ECO:0007669"/>
    <property type="project" value="UniProtKB-KW"/>
</dbReference>
<proteinExistence type="inferred from homology"/>
<evidence type="ECO:0000256" key="1">
    <source>
        <dbReference type="ARBA" id="ARBA00006336"/>
    </source>
</evidence>
<evidence type="ECO:0000256" key="3">
    <source>
        <dbReference type="ARBA" id="ARBA00022723"/>
    </source>
</evidence>
<dbReference type="Pfam" id="PF00857">
    <property type="entry name" value="Isochorismatase"/>
    <property type="match status" value="1"/>
</dbReference>
<reference evidence="9 10" key="1">
    <citation type="submission" date="2015-03" db="EMBL/GenBank/DDBJ databases">
        <title>Genomics and transcriptomics of the oil-accumulating basidiomycete yeast T. oleaginosus allow insights into substrate utilization and the diverse evolutionary trajectories of mating systems in fungi.</title>
        <authorList>
            <consortium name="DOE Joint Genome Institute"/>
            <person name="Kourist R."/>
            <person name="Kracht O."/>
            <person name="Bracharz F."/>
            <person name="Lipzen A."/>
            <person name="Nolan M."/>
            <person name="Ohm R."/>
            <person name="Grigoriev I."/>
            <person name="Sun S."/>
            <person name="Heitman J."/>
            <person name="Bruck T."/>
            <person name="Nowrousian M."/>
        </authorList>
    </citation>
    <scope>NUCLEOTIDE SEQUENCE [LARGE SCALE GENOMIC DNA]</scope>
    <source>
        <strain evidence="9 10">IBC0246</strain>
    </source>
</reference>
<dbReference type="Proteomes" id="UP000053611">
    <property type="component" value="Unassembled WGS sequence"/>
</dbReference>
<dbReference type="InterPro" id="IPR052347">
    <property type="entry name" value="Isochorismatase_Nicotinamidase"/>
</dbReference>
<evidence type="ECO:0000256" key="5">
    <source>
        <dbReference type="ARBA" id="ARBA00037900"/>
    </source>
</evidence>